<dbReference type="GO" id="GO:0010073">
    <property type="term" value="P:meristem maintenance"/>
    <property type="evidence" value="ECO:0007669"/>
    <property type="project" value="InterPro"/>
</dbReference>
<accession>A0A2P6PPL6</accession>
<evidence type="ECO:0000256" key="1">
    <source>
        <dbReference type="ARBA" id="ARBA00005234"/>
    </source>
</evidence>
<organism evidence="6 7">
    <name type="scientific">Rosa chinensis</name>
    <name type="common">China rose</name>
    <dbReference type="NCBI Taxonomy" id="74649"/>
    <lineage>
        <taxon>Eukaryota</taxon>
        <taxon>Viridiplantae</taxon>
        <taxon>Streptophyta</taxon>
        <taxon>Embryophyta</taxon>
        <taxon>Tracheophyta</taxon>
        <taxon>Spermatophyta</taxon>
        <taxon>Magnoliopsida</taxon>
        <taxon>eudicotyledons</taxon>
        <taxon>Gunneridae</taxon>
        <taxon>Pentapetalae</taxon>
        <taxon>rosids</taxon>
        <taxon>fabids</taxon>
        <taxon>Rosales</taxon>
        <taxon>Rosaceae</taxon>
        <taxon>Rosoideae</taxon>
        <taxon>Rosoideae incertae sedis</taxon>
        <taxon>Rosa</taxon>
    </lineage>
</organism>
<dbReference type="OrthoDB" id="1711078at2759"/>
<dbReference type="SUPFAM" id="SSF54001">
    <property type="entry name" value="Cysteine proteinases"/>
    <property type="match status" value="1"/>
</dbReference>
<evidence type="ECO:0000313" key="7">
    <source>
        <dbReference type="Proteomes" id="UP000238479"/>
    </source>
</evidence>
<dbReference type="PROSITE" id="PS50600">
    <property type="entry name" value="ULP_PROTEASE"/>
    <property type="match status" value="1"/>
</dbReference>
<reference evidence="6 7" key="1">
    <citation type="journal article" date="2018" name="Nat. Genet.">
        <title>The Rosa genome provides new insights in the design of modern roses.</title>
        <authorList>
            <person name="Bendahmane M."/>
        </authorList>
    </citation>
    <scope>NUCLEOTIDE SEQUENCE [LARGE SCALE GENOMIC DNA]</scope>
    <source>
        <strain evidence="7">cv. Old Blush</strain>
    </source>
</reference>
<dbReference type="InterPro" id="IPR003653">
    <property type="entry name" value="Peptidase_C48_C"/>
</dbReference>
<keyword evidence="2" id="KW-0645">Protease</keyword>
<feature type="compositionally biased region" description="Basic and acidic residues" evidence="4">
    <location>
        <begin position="274"/>
        <end position="286"/>
    </location>
</feature>
<dbReference type="InterPro" id="IPR019557">
    <property type="entry name" value="AminoTfrase-like_pln_mobile"/>
</dbReference>
<evidence type="ECO:0000256" key="4">
    <source>
        <dbReference type="SAM" id="MobiDB-lite"/>
    </source>
</evidence>
<feature type="domain" description="Ubiquitin-like protease family profile" evidence="5">
    <location>
        <begin position="502"/>
        <end position="730"/>
    </location>
</feature>
<dbReference type="Gene3D" id="3.40.395.10">
    <property type="entry name" value="Adenoviral Proteinase, Chain A"/>
    <property type="match status" value="1"/>
</dbReference>
<comment type="caution">
    <text evidence="6">The sequence shown here is derived from an EMBL/GenBank/DDBJ whole genome shotgun (WGS) entry which is preliminary data.</text>
</comment>
<comment type="similarity">
    <text evidence="1">Belongs to the peptidase C48 family.</text>
</comment>
<evidence type="ECO:0000313" key="6">
    <source>
        <dbReference type="EMBL" id="PRQ23870.1"/>
    </source>
</evidence>
<dbReference type="Gramene" id="PRQ23870">
    <property type="protein sequence ID" value="PRQ23870"/>
    <property type="gene ID" value="RchiOBHm_Chr6g0266151"/>
</dbReference>
<sequence>MSRKPYLQIRCSVLPMLETMRIVKDCHLELLRRTPFWPLLEAFRNGTISESQCKEYRTPILNIIQTFNPETTSFQFGSRDVTISTEDISQILGLPQHGEAVLFNLPGSCKSYKPEIIDRHFKRGGRQNHKSLHSVLLKLLNGKEQTDIEDVVRLTLMELFVSFLFAQPDSTCVLMKYCEDLDNLSKYSWAEAVGKFLNKSLKAQSKFDIYGCGLLIPFWFCEKTKITQPISGREVIEGHTPALIKWSLPELNAKMQQIAICNIKLLFKDQDGVKRETKGENDKQEHEEGEVDQDELKKVENKGRGRGRGLSKQLQEEVEERRNLQHNYELSSVKKNMEDMDGKKELIKNDQLNFQSPSTAIQLSPRDEIEVSQIGHEMRSPPKGTAVTVRKQQLDPDFVCDVVPKNKKAKKQHALSDPTPAVPSRSIQDPSGKKDQPIIIIEDNSVSEEEESPRKWMSSRKKCFCFERYEVFKLMDHEHQQKVKAFWNIADPKELFWRGKNASVTREDVGKLLKDTAVASNLIDAFMELLEQQQQNCVKKSTYISTLCWNYLPIQDARKKGRKGKKDKVRDEARDEMGLNQLVFDQLLRSVAKSDYVFIPVISKFHYSLLILNKNEKKWTHYNPLRKRSELHIDPCYEVAKQMHQMIQKWLCITQKEAPKMLLKETKRKMTGRQQGSWTEVPLNEDEKRSLTWMVDHNIDFKLENDLKCPQQDFKSLDCGIFIMYYMNQLSQGLQVEEEISDCRMWEFRKDLIERFVDHENSWTQNSTT</sequence>
<evidence type="ECO:0000256" key="3">
    <source>
        <dbReference type="ARBA" id="ARBA00022801"/>
    </source>
</evidence>
<evidence type="ECO:0000256" key="2">
    <source>
        <dbReference type="ARBA" id="ARBA00022670"/>
    </source>
</evidence>
<dbReference type="PANTHER" id="PTHR46033:SF1">
    <property type="entry name" value="PROTEIN MAIN-LIKE 2"/>
    <property type="match status" value="1"/>
</dbReference>
<dbReference type="STRING" id="74649.A0A2P6PPL6"/>
<name>A0A2P6PPL6_ROSCH</name>
<dbReference type="Pfam" id="PF02902">
    <property type="entry name" value="Peptidase_C48"/>
    <property type="match status" value="1"/>
</dbReference>
<feature type="region of interest" description="Disordered" evidence="4">
    <location>
        <begin position="274"/>
        <end position="323"/>
    </location>
</feature>
<dbReference type="InterPro" id="IPR044824">
    <property type="entry name" value="MAIN-like"/>
</dbReference>
<dbReference type="Pfam" id="PF10536">
    <property type="entry name" value="PMD"/>
    <property type="match status" value="1"/>
</dbReference>
<evidence type="ECO:0000259" key="5">
    <source>
        <dbReference type="PROSITE" id="PS50600"/>
    </source>
</evidence>
<dbReference type="PANTHER" id="PTHR46033">
    <property type="entry name" value="PROTEIN MAIN-LIKE 2"/>
    <property type="match status" value="1"/>
</dbReference>
<gene>
    <name evidence="6" type="ORF">RchiOBHm_Chr6g0266151</name>
</gene>
<proteinExistence type="inferred from homology"/>
<keyword evidence="7" id="KW-1185">Reference proteome</keyword>
<dbReference type="Proteomes" id="UP000238479">
    <property type="component" value="Chromosome 6"/>
</dbReference>
<dbReference type="AlphaFoldDB" id="A0A2P6PPL6"/>
<dbReference type="GO" id="GO:0008234">
    <property type="term" value="F:cysteine-type peptidase activity"/>
    <property type="evidence" value="ECO:0007669"/>
    <property type="project" value="InterPro"/>
</dbReference>
<dbReference type="InterPro" id="IPR038765">
    <property type="entry name" value="Papain-like_cys_pep_sf"/>
</dbReference>
<keyword evidence="3 6" id="KW-0378">Hydrolase</keyword>
<feature type="compositionally biased region" description="Basic and acidic residues" evidence="4">
    <location>
        <begin position="294"/>
        <end position="303"/>
    </location>
</feature>
<protein>
    <recommendedName>
        <fullName evidence="5">Ubiquitin-like protease family profile domain-containing protein</fullName>
    </recommendedName>
</protein>
<dbReference type="GO" id="GO:0006508">
    <property type="term" value="P:proteolysis"/>
    <property type="evidence" value="ECO:0007669"/>
    <property type="project" value="UniProtKB-KW"/>
</dbReference>
<dbReference type="EMBL" id="PDCK01000044">
    <property type="protein sequence ID" value="PRQ23870.1"/>
    <property type="molecule type" value="Genomic_DNA"/>
</dbReference>
<feature type="region of interest" description="Disordered" evidence="4">
    <location>
        <begin position="406"/>
        <end position="436"/>
    </location>
</feature>